<comment type="caution">
    <text evidence="1">The sequence shown here is derived from an EMBL/GenBank/DDBJ whole genome shotgun (WGS) entry which is preliminary data.</text>
</comment>
<keyword evidence="2" id="KW-1185">Reference proteome</keyword>
<dbReference type="EMBL" id="JACEGQ020000007">
    <property type="protein sequence ID" value="KAH8503448.1"/>
    <property type="molecule type" value="Genomic_DNA"/>
</dbReference>
<dbReference type="Proteomes" id="UP000807159">
    <property type="component" value="Chromosome 7"/>
</dbReference>
<dbReference type="AlphaFoldDB" id="A0A8T2YE50"/>
<proteinExistence type="predicted"/>
<reference evidence="1" key="1">
    <citation type="journal article" date="2021" name="J. Hered.">
        <title>Genome Assembly of Salicaceae Populus deltoides (Eastern Cottonwood) I-69 Based on Nanopore Sequencing and Hi-C Technologies.</title>
        <authorList>
            <person name="Bai S."/>
            <person name="Wu H."/>
            <person name="Zhang J."/>
            <person name="Pan Z."/>
            <person name="Zhao W."/>
            <person name="Li Z."/>
            <person name="Tong C."/>
        </authorList>
    </citation>
    <scope>NUCLEOTIDE SEQUENCE</scope>
    <source>
        <tissue evidence="1">Leaf</tissue>
    </source>
</reference>
<organism evidence="1 2">
    <name type="scientific">Populus deltoides</name>
    <name type="common">Eastern poplar</name>
    <name type="synonym">Eastern cottonwood</name>
    <dbReference type="NCBI Taxonomy" id="3696"/>
    <lineage>
        <taxon>Eukaryota</taxon>
        <taxon>Viridiplantae</taxon>
        <taxon>Streptophyta</taxon>
        <taxon>Embryophyta</taxon>
        <taxon>Tracheophyta</taxon>
        <taxon>Spermatophyta</taxon>
        <taxon>Magnoliopsida</taxon>
        <taxon>eudicotyledons</taxon>
        <taxon>Gunneridae</taxon>
        <taxon>Pentapetalae</taxon>
        <taxon>rosids</taxon>
        <taxon>fabids</taxon>
        <taxon>Malpighiales</taxon>
        <taxon>Salicaceae</taxon>
        <taxon>Saliceae</taxon>
        <taxon>Populus</taxon>
    </lineage>
</organism>
<protein>
    <submittedName>
        <fullName evidence="1">Uncharacterized protein</fullName>
    </submittedName>
</protein>
<sequence>MMENRPLTEVNKSFQGKFQQKLWLRWASFSYFQENHLLFYFAPHACPATLTFADISRGSYSVSITQVQTPRHAITSRYGDSSYGQLTGSTLQLGTCRTPCLFGMTSVLPGTLAHI</sequence>
<gene>
    <name evidence="1" type="ORF">H0E87_014647</name>
</gene>
<evidence type="ECO:0000313" key="2">
    <source>
        <dbReference type="Proteomes" id="UP000807159"/>
    </source>
</evidence>
<name>A0A8T2YE50_POPDE</name>
<evidence type="ECO:0000313" key="1">
    <source>
        <dbReference type="EMBL" id="KAH8503448.1"/>
    </source>
</evidence>
<accession>A0A8T2YE50</accession>